<dbReference type="EMBL" id="SADD01000001">
    <property type="protein sequence ID" value="RVU48244.1"/>
    <property type="molecule type" value="Genomic_DNA"/>
</dbReference>
<evidence type="ECO:0000313" key="2">
    <source>
        <dbReference type="EMBL" id="RVU48244.1"/>
    </source>
</evidence>
<feature type="transmembrane region" description="Helical" evidence="1">
    <location>
        <begin position="339"/>
        <end position="359"/>
    </location>
</feature>
<keyword evidence="1" id="KW-0812">Transmembrane</keyword>
<reference evidence="2 3" key="1">
    <citation type="submission" date="2019-01" db="EMBL/GenBank/DDBJ databases">
        <title>Lujinxingia litoralis gen. nov., sp. nov. and Lujinxingia sediminis gen. nov., sp. nov., new members in the order Bradymonadales, isolated from coastal sediment.</title>
        <authorList>
            <person name="Li C.-M."/>
        </authorList>
    </citation>
    <scope>NUCLEOTIDE SEQUENCE [LARGE SCALE GENOMIC DNA]</scope>
    <source>
        <strain evidence="2 3">SEH01</strain>
    </source>
</reference>
<organism evidence="2 3">
    <name type="scientific">Lujinxingia sediminis</name>
    <dbReference type="NCBI Taxonomy" id="2480984"/>
    <lineage>
        <taxon>Bacteria</taxon>
        <taxon>Deltaproteobacteria</taxon>
        <taxon>Bradymonadales</taxon>
        <taxon>Lujinxingiaceae</taxon>
        <taxon>Lujinxingia</taxon>
    </lineage>
</organism>
<dbReference type="Proteomes" id="UP000282926">
    <property type="component" value="Unassembled WGS sequence"/>
</dbReference>
<keyword evidence="1" id="KW-0472">Membrane</keyword>
<protein>
    <submittedName>
        <fullName evidence="2">Uncharacterized protein</fullName>
    </submittedName>
</protein>
<feature type="transmembrane region" description="Helical" evidence="1">
    <location>
        <begin position="402"/>
        <end position="420"/>
    </location>
</feature>
<keyword evidence="3" id="KW-1185">Reference proteome</keyword>
<feature type="transmembrane region" description="Helical" evidence="1">
    <location>
        <begin position="102"/>
        <end position="122"/>
    </location>
</feature>
<keyword evidence="1" id="KW-1133">Transmembrane helix</keyword>
<dbReference type="RefSeq" id="WP_127779012.1">
    <property type="nucleotide sequence ID" value="NZ_SADD01000001.1"/>
</dbReference>
<feature type="transmembrane region" description="Helical" evidence="1">
    <location>
        <begin position="371"/>
        <end position="390"/>
    </location>
</feature>
<gene>
    <name evidence="2" type="ORF">EA187_02070</name>
</gene>
<name>A0ABY0CXA5_9DELT</name>
<comment type="caution">
    <text evidence="2">The sequence shown here is derived from an EMBL/GenBank/DDBJ whole genome shotgun (WGS) entry which is preliminary data.</text>
</comment>
<feature type="transmembrane region" description="Helical" evidence="1">
    <location>
        <begin position="300"/>
        <end position="318"/>
    </location>
</feature>
<feature type="transmembrane region" description="Helical" evidence="1">
    <location>
        <begin position="71"/>
        <end position="90"/>
    </location>
</feature>
<proteinExistence type="predicted"/>
<feature type="transmembrane region" description="Helical" evidence="1">
    <location>
        <begin position="12"/>
        <end position="34"/>
    </location>
</feature>
<evidence type="ECO:0000313" key="3">
    <source>
        <dbReference type="Proteomes" id="UP000282926"/>
    </source>
</evidence>
<evidence type="ECO:0000256" key="1">
    <source>
        <dbReference type="SAM" id="Phobius"/>
    </source>
</evidence>
<feature type="transmembrane region" description="Helical" evidence="1">
    <location>
        <begin position="40"/>
        <end position="59"/>
    </location>
</feature>
<feature type="transmembrane region" description="Helical" evidence="1">
    <location>
        <begin position="191"/>
        <end position="214"/>
    </location>
</feature>
<feature type="transmembrane region" description="Helical" evidence="1">
    <location>
        <begin position="129"/>
        <end position="146"/>
    </location>
</feature>
<accession>A0ABY0CXA5</accession>
<feature type="transmembrane region" description="Helical" evidence="1">
    <location>
        <begin position="226"/>
        <end position="246"/>
    </location>
</feature>
<sequence length="432" mass="43626">MSQEPKLARRSGAFRLSAVGALVGGAGLVASLWFGASAGMLVALAALGSFAGLVGLGRLSAAIATRDVQIGASLLVGAVILGSLLTLGAGAPGRLSTLGAMWAVQGAAWLAALAMLFVAAAAAGRAPQAVGALSAALGLGVLGVWAERARSGAMNFAWPLATDGEPLFWGLPAVRQAAELKVPVMMGAESAAGLVATASVVAGIAALVSSELVEPTHRLRALADKLWAGAAALFAVALGMVFGTSVPHAERLIDAGLKGRAAEWLSAQQLPPGLAEQGELLVSPEATAISVHLSAMGAEVVALLMAALLCAWAAWRVRRGTGEVAPEGAAAQETWSRGLVGRAVALMVLGWAWGLLVTWESGGAFGVFTRAEWVGFGVPLVVLGLHQAMFEQGTLGALARRVTPVVALAFVSLALLWVWSHGAAPGVGVSLF</sequence>